<protein>
    <submittedName>
        <fullName evidence="2">Uncharacterized protein</fullName>
    </submittedName>
</protein>
<dbReference type="EMBL" id="AUZM01000029">
    <property type="protein sequence ID" value="ERT06855.1"/>
    <property type="molecule type" value="Genomic_DNA"/>
</dbReference>
<comment type="caution">
    <text evidence="2">The sequence shown here is derived from an EMBL/GenBank/DDBJ whole genome shotgun (WGS) entry which is preliminary data.</text>
</comment>
<sequence length="54" mass="6335">MGLTVQSRGVKFCAILSYILSILNKIWIVFFKSKYSNDFHQNFNFSEKILIFQG</sequence>
<accession>U7QIE6</accession>
<keyword evidence="3" id="KW-1185">Reference proteome</keyword>
<keyword evidence="1" id="KW-0812">Transmembrane</keyword>
<feature type="transmembrane region" description="Helical" evidence="1">
    <location>
        <begin position="12"/>
        <end position="30"/>
    </location>
</feature>
<reference evidence="2 3" key="1">
    <citation type="journal article" date="2013" name="Front. Microbiol.">
        <title>Comparative genomic analyses of the cyanobacterium, Lyngbya aestuarii BL J, a powerful hydrogen producer.</title>
        <authorList>
            <person name="Kothari A."/>
            <person name="Vaughn M."/>
            <person name="Garcia-Pichel F."/>
        </authorList>
    </citation>
    <scope>NUCLEOTIDE SEQUENCE [LARGE SCALE GENOMIC DNA]</scope>
    <source>
        <strain evidence="2 3">BL J</strain>
    </source>
</reference>
<dbReference type="Proteomes" id="UP000017127">
    <property type="component" value="Unassembled WGS sequence"/>
</dbReference>
<evidence type="ECO:0000313" key="2">
    <source>
        <dbReference type="EMBL" id="ERT06855.1"/>
    </source>
</evidence>
<keyword evidence="1" id="KW-0472">Membrane</keyword>
<gene>
    <name evidence="2" type="ORF">M595_3164</name>
</gene>
<name>U7QIE6_9CYAN</name>
<keyword evidence="1" id="KW-1133">Transmembrane helix</keyword>
<proteinExistence type="predicted"/>
<evidence type="ECO:0000256" key="1">
    <source>
        <dbReference type="SAM" id="Phobius"/>
    </source>
</evidence>
<evidence type="ECO:0000313" key="3">
    <source>
        <dbReference type="Proteomes" id="UP000017127"/>
    </source>
</evidence>
<organism evidence="2 3">
    <name type="scientific">Lyngbya aestuarii BL J</name>
    <dbReference type="NCBI Taxonomy" id="1348334"/>
    <lineage>
        <taxon>Bacteria</taxon>
        <taxon>Bacillati</taxon>
        <taxon>Cyanobacteriota</taxon>
        <taxon>Cyanophyceae</taxon>
        <taxon>Oscillatoriophycideae</taxon>
        <taxon>Oscillatoriales</taxon>
        <taxon>Microcoleaceae</taxon>
        <taxon>Lyngbya</taxon>
    </lineage>
</organism>
<dbReference type="AlphaFoldDB" id="U7QIE6"/>